<keyword evidence="2" id="KW-1185">Reference proteome</keyword>
<evidence type="ECO:0000313" key="1">
    <source>
        <dbReference type="EMBL" id="MBB4043852.1"/>
    </source>
</evidence>
<accession>A0A840D5Y8</accession>
<comment type="caution">
    <text evidence="1">The sequence shown here is derived from an EMBL/GenBank/DDBJ whole genome shotgun (WGS) entry which is preliminary data.</text>
</comment>
<dbReference type="EMBL" id="JACIER010000005">
    <property type="protein sequence ID" value="MBB4043852.1"/>
    <property type="molecule type" value="Genomic_DNA"/>
</dbReference>
<gene>
    <name evidence="1" type="ORF">GGR06_001638</name>
</gene>
<dbReference type="AlphaFoldDB" id="A0A840D5Y8"/>
<protein>
    <submittedName>
        <fullName evidence="1">Uncharacterized protein</fullName>
    </submittedName>
</protein>
<dbReference type="RefSeq" id="WP_044161556.1">
    <property type="nucleotide sequence ID" value="NZ_JACIER010000005.1"/>
</dbReference>
<name>A0A840D5Y8_9BACE</name>
<dbReference type="Proteomes" id="UP000560658">
    <property type="component" value="Unassembled WGS sequence"/>
</dbReference>
<proteinExistence type="predicted"/>
<sequence>MNIKELLNKELSFEEMNEILGELMNYGCNVPADSSERFDVYDEEGDLCDFRKHIGMKALNTLSGILFLKEQIDEERGEWRGRTTVQQSIKQALGIN</sequence>
<organism evidence="1 2">
    <name type="scientific">Bacteroides reticulotermitis</name>
    <dbReference type="NCBI Taxonomy" id="1133319"/>
    <lineage>
        <taxon>Bacteria</taxon>
        <taxon>Pseudomonadati</taxon>
        <taxon>Bacteroidota</taxon>
        <taxon>Bacteroidia</taxon>
        <taxon>Bacteroidales</taxon>
        <taxon>Bacteroidaceae</taxon>
        <taxon>Bacteroides</taxon>
    </lineage>
</organism>
<evidence type="ECO:0000313" key="2">
    <source>
        <dbReference type="Proteomes" id="UP000560658"/>
    </source>
</evidence>
<reference evidence="1" key="1">
    <citation type="submission" date="2020-08" db="EMBL/GenBank/DDBJ databases">
        <title>Genomic Encyclopedia of Type Strains, Phase IV (KMG-IV): sequencing the most valuable type-strain genomes for metagenomic binning, comparative biology and taxonomic classification.</title>
        <authorList>
            <person name="Goeker M."/>
        </authorList>
    </citation>
    <scope>NUCLEOTIDE SEQUENCE [LARGE SCALE GENOMIC DNA]</scope>
    <source>
        <strain evidence="1">DSM 105720</strain>
    </source>
</reference>